<evidence type="ECO:0000256" key="10">
    <source>
        <dbReference type="ARBA" id="ARBA00023603"/>
    </source>
</evidence>
<reference evidence="15" key="1">
    <citation type="submission" date="2013-11" db="EMBL/GenBank/DDBJ databases">
        <title>Draft genome sequence from a member of Zhouia, isolated tidal flat.</title>
        <authorList>
            <person name="Jin H."/>
            <person name="Jeon C.O."/>
        </authorList>
    </citation>
    <scope>NUCLEOTIDE SEQUENCE [LARGE SCALE GENOMIC DNA]</scope>
    <source>
        <strain evidence="15">AD3</strain>
    </source>
</reference>
<evidence type="ECO:0000256" key="6">
    <source>
        <dbReference type="ARBA" id="ARBA00022989"/>
    </source>
</evidence>
<dbReference type="GO" id="GO:0005886">
    <property type="term" value="C:plasma membrane"/>
    <property type="evidence" value="ECO:0007669"/>
    <property type="project" value="UniProtKB-SubCell"/>
</dbReference>
<evidence type="ECO:0000256" key="3">
    <source>
        <dbReference type="ARBA" id="ARBA00022679"/>
    </source>
</evidence>
<organism evidence="14 15">
    <name type="scientific">Zhouia amylolytica AD3</name>
    <dbReference type="NCBI Taxonomy" id="1286632"/>
    <lineage>
        <taxon>Bacteria</taxon>
        <taxon>Pseudomonadati</taxon>
        <taxon>Bacteroidota</taxon>
        <taxon>Flavobacteriia</taxon>
        <taxon>Flavobacteriales</taxon>
        <taxon>Flavobacteriaceae</taxon>
        <taxon>Zhouia</taxon>
    </lineage>
</organism>
<keyword evidence="4 13" id="KW-0812">Transmembrane</keyword>
<evidence type="ECO:0000256" key="1">
    <source>
        <dbReference type="ARBA" id="ARBA00004162"/>
    </source>
</evidence>
<keyword evidence="6 13" id="KW-1133">Transmembrane helix</keyword>
<comment type="caution">
    <text evidence="14">The sequence shown here is derived from an EMBL/GenBank/DDBJ whole genome shotgun (WGS) entry which is preliminary data.</text>
</comment>
<feature type="transmembrane region" description="Helical" evidence="13">
    <location>
        <begin position="154"/>
        <end position="172"/>
    </location>
</feature>
<comment type="pathway">
    <text evidence="9">Carotenoid biosynthesis; staphyloxanthin biosynthesis; staphyloxanthin from farnesyl diphosphate: step 5/5.</text>
</comment>
<evidence type="ECO:0000256" key="7">
    <source>
        <dbReference type="ARBA" id="ARBA00023136"/>
    </source>
</evidence>
<reference evidence="14 15" key="2">
    <citation type="journal article" date="2016" name="Genome Announc.">
        <title>Draft Genome Sequence of Zhouia amylolytica AD3, Isolated from Tidal Flat Sediment.</title>
        <authorList>
            <person name="Jia B."/>
            <person name="Jin H.M."/>
            <person name="Lee H.J."/>
            <person name="Jeon C.O."/>
        </authorList>
    </citation>
    <scope>NUCLEOTIDE SEQUENCE [LARGE SCALE GENOMIC DNA]</scope>
    <source>
        <strain evidence="14 15">AD3</strain>
    </source>
</reference>
<dbReference type="EMBL" id="AYXY01000001">
    <property type="protein sequence ID" value="ETN96619.1"/>
    <property type="molecule type" value="Genomic_DNA"/>
</dbReference>
<feature type="transmembrane region" description="Helical" evidence="13">
    <location>
        <begin position="83"/>
        <end position="101"/>
    </location>
</feature>
<keyword evidence="3" id="KW-0808">Transferase</keyword>
<dbReference type="UniPathway" id="UPA00029">
    <property type="reaction ID" value="UER00560"/>
</dbReference>
<evidence type="ECO:0000256" key="2">
    <source>
        <dbReference type="ARBA" id="ARBA00022475"/>
    </source>
</evidence>
<dbReference type="RefSeq" id="WP_038261712.1">
    <property type="nucleotide sequence ID" value="NZ_AYXY01000001.1"/>
</dbReference>
<evidence type="ECO:0000313" key="14">
    <source>
        <dbReference type="EMBL" id="ETN96619.1"/>
    </source>
</evidence>
<keyword evidence="5" id="KW-0732">Signal</keyword>
<evidence type="ECO:0000256" key="9">
    <source>
        <dbReference type="ARBA" id="ARBA00023588"/>
    </source>
</evidence>
<dbReference type="GO" id="GO:0016746">
    <property type="term" value="F:acyltransferase activity"/>
    <property type="evidence" value="ECO:0007669"/>
    <property type="project" value="UniProtKB-KW"/>
</dbReference>
<evidence type="ECO:0000256" key="4">
    <source>
        <dbReference type="ARBA" id="ARBA00022692"/>
    </source>
</evidence>
<sequence length="183" mass="21643">MTVKKILFPLFSVFLLYRSFDLIRNLINTHPQDYSITEIFILSLLLALFITGVFAFTGFAYATHKMLPETYYKVKNKKLTNKLYDTLNIAFFKKLLLLFFWGHKTQRKKYFNGKRTGLQSFVYQTKQSEFGHLASFIIIQIVVIILIFHNYALLGLFMTIINIFGNLYPVLLQRHHRMRIQSL</sequence>
<protein>
    <recommendedName>
        <fullName evidence="11">Glycosyl-4,4'-diaponeurosporenoate acyltransferase</fullName>
    </recommendedName>
</protein>
<proteinExistence type="inferred from homology"/>
<comment type="similarity">
    <text evidence="10">Belongs to the acyltransferase CrtO family.</text>
</comment>
<dbReference type="AlphaFoldDB" id="W2URP0"/>
<evidence type="ECO:0000256" key="5">
    <source>
        <dbReference type="ARBA" id="ARBA00022729"/>
    </source>
</evidence>
<evidence type="ECO:0000256" key="13">
    <source>
        <dbReference type="SAM" id="Phobius"/>
    </source>
</evidence>
<evidence type="ECO:0000256" key="12">
    <source>
        <dbReference type="ARBA" id="ARBA00025324"/>
    </source>
</evidence>
<evidence type="ECO:0000256" key="8">
    <source>
        <dbReference type="ARBA" id="ARBA00023315"/>
    </source>
</evidence>
<dbReference type="Proteomes" id="UP000018850">
    <property type="component" value="Unassembled WGS sequence"/>
</dbReference>
<feature type="transmembrane region" description="Helical" evidence="13">
    <location>
        <begin position="6"/>
        <end position="27"/>
    </location>
</feature>
<keyword evidence="7 13" id="KW-0472">Membrane</keyword>
<accession>W2URP0</accession>
<dbReference type="eggNOG" id="ENOG502ZBQI">
    <property type="taxonomic scope" value="Bacteria"/>
</dbReference>
<keyword evidence="8" id="KW-0012">Acyltransferase</keyword>
<feature type="transmembrane region" description="Helical" evidence="13">
    <location>
        <begin position="39"/>
        <end position="63"/>
    </location>
</feature>
<name>W2URP0_9FLAO</name>
<dbReference type="InterPro" id="IPR044021">
    <property type="entry name" value="CrtO"/>
</dbReference>
<keyword evidence="2" id="KW-1003">Cell membrane</keyword>
<keyword evidence="15" id="KW-1185">Reference proteome</keyword>
<feature type="transmembrane region" description="Helical" evidence="13">
    <location>
        <begin position="130"/>
        <end position="148"/>
    </location>
</feature>
<dbReference type="Pfam" id="PF18927">
    <property type="entry name" value="CrtO"/>
    <property type="match status" value="1"/>
</dbReference>
<evidence type="ECO:0000256" key="11">
    <source>
        <dbReference type="ARBA" id="ARBA00023667"/>
    </source>
</evidence>
<gene>
    <name evidence="14" type="ORF">P278_00450</name>
</gene>
<evidence type="ECO:0000313" key="15">
    <source>
        <dbReference type="Proteomes" id="UP000018850"/>
    </source>
</evidence>
<comment type="subcellular location">
    <subcellularLocation>
        <location evidence="1">Cell membrane</location>
        <topology evidence="1">Single-pass membrane protein</topology>
    </subcellularLocation>
</comment>
<comment type="function">
    <text evidence="12">Catalyzes the acylation of glycosyl-4,4'-diaponeurosporenoate, i.e. the esterification of glucose at the C6'' position with the carboxyl group of the C(15) fatty acid 12-methyltetradecanoic acid, to yield staphyloxanthin. This is the last step in the biosynthesis of this orange pigment, present in most staphylococci strains.</text>
</comment>